<proteinExistence type="predicted"/>
<accession>A0ABR5HRC4</accession>
<gene>
    <name evidence="2" type="ORF">ACH49_27860</name>
</gene>
<sequence>MGYCEERLGRALSDAERMEVFWTAVRTAPGPSVVADPRSARRAMIRAFERTRDLLTVPGRRLVVLRAAEPLLVLADSGVALPRKDGSFCLTPPLLPETIEVFAPLSPTCLLISTPRAHYRLRQGRTRKIAYKANAGAAAWCQDAVYRLPSMPWPSRLRLADTPLKVRPPQRAARPPGTAHLHTR</sequence>
<reference evidence="2 3" key="1">
    <citation type="submission" date="2015-06" db="EMBL/GenBank/DDBJ databases">
        <title>Draft genome sequence of Streptomyces leeuwenhoekii C58, which produces the novel lasso peptide, chaxapeptin.</title>
        <authorList>
            <person name="Yi Y."/>
            <person name="Hai D."/>
            <person name="Jaspars M."/>
            <person name="Sheng H."/>
            <person name="Rateb M.E."/>
            <person name="Bull A."/>
            <person name="Goodfellow M."/>
            <person name="Asenjo J.A."/>
            <person name="Ebel R."/>
        </authorList>
    </citation>
    <scope>NUCLEOTIDE SEQUENCE [LARGE SCALE GENOMIC DNA]</scope>
    <source>
        <strain evidence="2 3">C58</strain>
    </source>
</reference>
<dbReference type="EMBL" id="LFEH01000175">
    <property type="protein sequence ID" value="KMS67937.1"/>
    <property type="molecule type" value="Genomic_DNA"/>
</dbReference>
<evidence type="ECO:0000256" key="1">
    <source>
        <dbReference type="SAM" id="MobiDB-lite"/>
    </source>
</evidence>
<keyword evidence="3" id="KW-1185">Reference proteome</keyword>
<evidence type="ECO:0000313" key="3">
    <source>
        <dbReference type="Proteomes" id="UP000037274"/>
    </source>
</evidence>
<organism evidence="2 3">
    <name type="scientific">Streptomyces leeuwenhoekii</name>
    <dbReference type="NCBI Taxonomy" id="1437453"/>
    <lineage>
        <taxon>Bacteria</taxon>
        <taxon>Bacillati</taxon>
        <taxon>Actinomycetota</taxon>
        <taxon>Actinomycetes</taxon>
        <taxon>Kitasatosporales</taxon>
        <taxon>Streptomycetaceae</taxon>
        <taxon>Streptomyces</taxon>
    </lineage>
</organism>
<dbReference type="Proteomes" id="UP000037274">
    <property type="component" value="Unassembled WGS sequence"/>
</dbReference>
<feature type="region of interest" description="Disordered" evidence="1">
    <location>
        <begin position="165"/>
        <end position="184"/>
    </location>
</feature>
<comment type="caution">
    <text evidence="2">The sequence shown here is derived from an EMBL/GenBank/DDBJ whole genome shotgun (WGS) entry which is preliminary data.</text>
</comment>
<protein>
    <submittedName>
        <fullName evidence="2">Uncharacterized protein</fullName>
    </submittedName>
</protein>
<name>A0ABR5HRC4_STRLW</name>
<evidence type="ECO:0000313" key="2">
    <source>
        <dbReference type="EMBL" id="KMS67937.1"/>
    </source>
</evidence>